<accession>A0AAU9TKX6</accession>
<sequence>MAPSSSSKKSETSIPLTSEAEMDVALVRLRARRTAPGLFDKCLSTGQFPKPWKMGRLCLLRKGSRPPNCPSAYRPIVLMNETAKMLEKILAARLGQHLGETGPGLAKVQFRLIAGCSNLKALNSLRALSAEAVSSEDVH</sequence>
<proteinExistence type="predicted"/>
<comment type="caution">
    <text evidence="1">The sequence shown here is derived from an EMBL/GenBank/DDBJ whole genome shotgun (WGS) entry which is preliminary data.</text>
</comment>
<evidence type="ECO:0000313" key="1">
    <source>
        <dbReference type="EMBL" id="CAH2087359.1"/>
    </source>
</evidence>
<dbReference type="Proteomes" id="UP001153954">
    <property type="component" value="Unassembled WGS sequence"/>
</dbReference>
<organism evidence="1 2">
    <name type="scientific">Euphydryas editha</name>
    <name type="common">Edith's checkerspot</name>
    <dbReference type="NCBI Taxonomy" id="104508"/>
    <lineage>
        <taxon>Eukaryota</taxon>
        <taxon>Metazoa</taxon>
        <taxon>Ecdysozoa</taxon>
        <taxon>Arthropoda</taxon>
        <taxon>Hexapoda</taxon>
        <taxon>Insecta</taxon>
        <taxon>Pterygota</taxon>
        <taxon>Neoptera</taxon>
        <taxon>Endopterygota</taxon>
        <taxon>Lepidoptera</taxon>
        <taxon>Glossata</taxon>
        <taxon>Ditrysia</taxon>
        <taxon>Papilionoidea</taxon>
        <taxon>Nymphalidae</taxon>
        <taxon>Nymphalinae</taxon>
        <taxon>Euphydryas</taxon>
    </lineage>
</organism>
<gene>
    <name evidence="1" type="ORF">EEDITHA_LOCUS3630</name>
</gene>
<dbReference type="PANTHER" id="PTHR19446">
    <property type="entry name" value="REVERSE TRANSCRIPTASES"/>
    <property type="match status" value="1"/>
</dbReference>
<evidence type="ECO:0000313" key="2">
    <source>
        <dbReference type="Proteomes" id="UP001153954"/>
    </source>
</evidence>
<evidence type="ECO:0008006" key="3">
    <source>
        <dbReference type="Google" id="ProtNLM"/>
    </source>
</evidence>
<protein>
    <recommendedName>
        <fullName evidence="3">Reverse transcriptase</fullName>
    </recommendedName>
</protein>
<keyword evidence="2" id="KW-1185">Reference proteome</keyword>
<reference evidence="1" key="1">
    <citation type="submission" date="2022-03" db="EMBL/GenBank/DDBJ databases">
        <authorList>
            <person name="Tunstrom K."/>
        </authorList>
    </citation>
    <scope>NUCLEOTIDE SEQUENCE</scope>
</reference>
<name>A0AAU9TKX6_EUPED</name>
<dbReference type="EMBL" id="CAKOGL010000006">
    <property type="protein sequence ID" value="CAH2087359.1"/>
    <property type="molecule type" value="Genomic_DNA"/>
</dbReference>
<dbReference type="AlphaFoldDB" id="A0AAU9TKX6"/>